<organism evidence="1 2">
    <name type="scientific">Taylorella equigenitalis (strain MCE9)</name>
    <dbReference type="NCBI Taxonomy" id="937774"/>
    <lineage>
        <taxon>Bacteria</taxon>
        <taxon>Pseudomonadati</taxon>
        <taxon>Pseudomonadota</taxon>
        <taxon>Betaproteobacteria</taxon>
        <taxon>Burkholderiales</taxon>
        <taxon>Alcaligenaceae</taxon>
        <taxon>Taylorella</taxon>
    </lineage>
</organism>
<evidence type="ECO:0000313" key="2">
    <source>
        <dbReference type="Proteomes" id="UP000007472"/>
    </source>
</evidence>
<proteinExistence type="predicted"/>
<sequence>MQLLFNYDFKYPCKSTVYMIRFLVFILLSFSFRVAISSPLYPIPSEKHSYVACIDKEDSSAINQCLEEELKKIKSFNERLLMGPDDLIMKVNDHEIDPYSSKNIYIKHNIEIWNEYLKISREIDYLSLKNKGMGGNFSLPLYYELIQWDQRSDFLKNLHEFYEKILSLNFLGKFNANLTLVVPYVDELKVESVEHNCSSTEDNLICLLQLAEQEKTRFFILKNALLAFDSSNQVNSYEKTKLGKSLNLWEDYMTSSCDLYKLEEIYKGYYFKDYHKCRYDFYKNKNDEILNIYKEISKSFNSVFGDYE</sequence>
<name>A0A654KJ69_TAYEM</name>
<gene>
    <name evidence="1" type="ordered locus">TEQUI_1581</name>
</gene>
<accession>A0A654KJ69</accession>
<reference evidence="1 2" key="1">
    <citation type="journal article" date="2011" name="J. Bacteriol.">
        <title>Genome sequence of Taylorella equigenitalis MCE9, the causative agent of contagious equine metritis.</title>
        <authorList>
            <person name="Hebert L."/>
            <person name="Moumen B."/>
            <person name="Duquesne F."/>
            <person name="Breuil M.F."/>
            <person name="Laugier C."/>
            <person name="Batto J.M."/>
            <person name="Renault P."/>
            <person name="Petry S."/>
        </authorList>
    </citation>
    <scope>NUCLEOTIDE SEQUENCE [LARGE SCALE GENOMIC DNA]</scope>
    <source>
        <strain evidence="1 2">MCE9</strain>
    </source>
</reference>
<protein>
    <submittedName>
        <fullName evidence="1">Uncharacterized protein</fullName>
    </submittedName>
</protein>
<dbReference type="KEGG" id="teq:TEQUI_1581"/>
<dbReference type="EMBL" id="CP002456">
    <property type="protein sequence ID" value="ADU92493.1"/>
    <property type="molecule type" value="Genomic_DNA"/>
</dbReference>
<dbReference type="AlphaFoldDB" id="A0A654KJ69"/>
<evidence type="ECO:0000313" key="1">
    <source>
        <dbReference type="EMBL" id="ADU92493.1"/>
    </source>
</evidence>
<dbReference type="Proteomes" id="UP000007472">
    <property type="component" value="Chromosome"/>
</dbReference>